<sequence length="330" mass="35368">MRLSDRSDSPQDVAAAVVCSALLVLSAASAAAVLRVRRRCRRRLHDIVNPLWSVRLVLLLFASIWSLSEILRSPIFRRRLPFPFRRRLDILCHAHLVATQALAEPAFLTVVLFLLRASTRPKPASSASAFAAAIAAALVSALPFLTLYSLYLTVSTWDLRRFSLPPVLFGLNDGGVPSISSSAAAAYQCTYPLIGAVLLAVLGAVYVPVFISASWGAVSVVINRRLRARLYALSATVVGALSVQVAALTFSTLCNPGDTAFQWLSLAAAVAFATLAAVGEAILVVWPIIDALSVGKTAEATTKHMQSTCVVRVRDVAQEEGEVDGGWSDR</sequence>
<dbReference type="PANTHER" id="PTHR34116">
    <property type="entry name" value="PLASMINOGEN ACTIVATOR INHIBITOR"/>
    <property type="match status" value="1"/>
</dbReference>
<keyword evidence="3" id="KW-1185">Reference proteome</keyword>
<organism evidence="2 3">
    <name type="scientific">Musa balbisiana</name>
    <name type="common">Banana</name>
    <dbReference type="NCBI Taxonomy" id="52838"/>
    <lineage>
        <taxon>Eukaryota</taxon>
        <taxon>Viridiplantae</taxon>
        <taxon>Streptophyta</taxon>
        <taxon>Embryophyta</taxon>
        <taxon>Tracheophyta</taxon>
        <taxon>Spermatophyta</taxon>
        <taxon>Magnoliopsida</taxon>
        <taxon>Liliopsida</taxon>
        <taxon>Zingiberales</taxon>
        <taxon>Musaceae</taxon>
        <taxon>Musa</taxon>
    </lineage>
</organism>
<feature type="transmembrane region" description="Helical" evidence="1">
    <location>
        <begin position="230"/>
        <end position="251"/>
    </location>
</feature>
<keyword evidence="1" id="KW-1133">Transmembrane helix</keyword>
<feature type="transmembrane region" description="Helical" evidence="1">
    <location>
        <begin position="54"/>
        <end position="71"/>
    </location>
</feature>
<protein>
    <recommendedName>
        <fullName evidence="4">THH1/TOM1/TOM3 domain-containing protein</fullName>
    </recommendedName>
</protein>
<keyword evidence="1" id="KW-0812">Transmembrane</keyword>
<accession>A0A4S8I5Q7</accession>
<gene>
    <name evidence="2" type="ORF">C4D60_Mb00t00510</name>
</gene>
<proteinExistence type="predicted"/>
<name>A0A4S8I5Q7_MUSBA</name>
<evidence type="ECO:0000313" key="2">
    <source>
        <dbReference type="EMBL" id="THU42859.1"/>
    </source>
</evidence>
<dbReference type="EMBL" id="PYDT01000268">
    <property type="protein sequence ID" value="THU42859.1"/>
    <property type="molecule type" value="Genomic_DNA"/>
</dbReference>
<evidence type="ECO:0000256" key="1">
    <source>
        <dbReference type="SAM" id="Phobius"/>
    </source>
</evidence>
<feature type="transmembrane region" description="Helical" evidence="1">
    <location>
        <begin position="193"/>
        <end position="218"/>
    </location>
</feature>
<evidence type="ECO:0008006" key="4">
    <source>
        <dbReference type="Google" id="ProtNLM"/>
    </source>
</evidence>
<feature type="transmembrane region" description="Helical" evidence="1">
    <location>
        <begin position="92"/>
        <end position="115"/>
    </location>
</feature>
<keyword evidence="1" id="KW-0472">Membrane</keyword>
<feature type="transmembrane region" description="Helical" evidence="1">
    <location>
        <begin position="127"/>
        <end position="154"/>
    </location>
</feature>
<dbReference type="AlphaFoldDB" id="A0A4S8I5Q7"/>
<feature type="transmembrane region" description="Helical" evidence="1">
    <location>
        <begin position="263"/>
        <end position="286"/>
    </location>
</feature>
<comment type="caution">
    <text evidence="2">The sequence shown here is derived from an EMBL/GenBank/DDBJ whole genome shotgun (WGS) entry which is preliminary data.</text>
</comment>
<dbReference type="Proteomes" id="UP000317650">
    <property type="component" value="Unassembled WGS sequence"/>
</dbReference>
<evidence type="ECO:0000313" key="3">
    <source>
        <dbReference type="Proteomes" id="UP000317650"/>
    </source>
</evidence>
<reference evidence="2 3" key="1">
    <citation type="journal article" date="2019" name="Nat. Plants">
        <title>Genome sequencing of Musa balbisiana reveals subgenome evolution and function divergence in polyploid bananas.</title>
        <authorList>
            <person name="Yao X."/>
        </authorList>
    </citation>
    <scope>NUCLEOTIDE SEQUENCE [LARGE SCALE GENOMIC DNA]</scope>
    <source>
        <strain evidence="3">cv. DH-PKW</strain>
        <tissue evidence="2">Leaves</tissue>
    </source>
</reference>
<dbReference type="PANTHER" id="PTHR34116:SF9">
    <property type="entry name" value="OS08G0346600 PROTEIN"/>
    <property type="match status" value="1"/>
</dbReference>